<protein>
    <submittedName>
        <fullName evidence="2">Heat shock protein 70</fullName>
    </submittedName>
</protein>
<accession>A0AC35GTH5</accession>
<sequence length="500" mass="56365">MEKRIQKLLLSKVLKLALKKQTNALTTFSNQLSNSYPKIKPPINYDPTLNPVGMDVGTTRCCVAVNRNDGINVVAIDNIDRPLPSYIGYEEKIPKCGKIVCSRIKHHFKSTVFDIKRIIGKSFGSIVIDPNWPFKVFEENGIVKIATIGCENIEIFLSPEEITAVLIKHMKKEVENFQGQLVFEAVITVPAEFNQTQINATIEAAKLAGLETINILPEPIAACLTYASQQQIHENSTVLLFDLGGGTLDVCIVKIEHENLHILKSCGDQYLGGRDFDTILMNHFLAVLKEGYQIDLINDSDNAKLLKRYKLMLLCQEIKHDLQTAESAWLDVSDIDPNFDKQIIIKRDDFEKLSAGLLLRIKFKILESINSLNLGLNDIDFVLQVGGGCRMLVIKELLKSVFPNSQHRCTIDPDWAVAYGATLYSYYLKTKAVNEVMEEVVHEAAHPQDLEPVQTIPHVEEPNTQSEPPSAPIQEELDEKPRLHTKDKIKREVIRFVKKV</sequence>
<dbReference type="WBParaSite" id="PS1159_v2.g855.t1">
    <property type="protein sequence ID" value="PS1159_v2.g855.t1"/>
    <property type="gene ID" value="PS1159_v2.g855"/>
</dbReference>
<dbReference type="Proteomes" id="UP000887580">
    <property type="component" value="Unplaced"/>
</dbReference>
<reference evidence="2" key="1">
    <citation type="submission" date="2022-11" db="UniProtKB">
        <authorList>
            <consortium name="WormBaseParasite"/>
        </authorList>
    </citation>
    <scope>IDENTIFICATION</scope>
</reference>
<evidence type="ECO:0000313" key="2">
    <source>
        <dbReference type="WBParaSite" id="PS1159_v2.g855.t1"/>
    </source>
</evidence>
<evidence type="ECO:0000313" key="1">
    <source>
        <dbReference type="Proteomes" id="UP000887580"/>
    </source>
</evidence>
<proteinExistence type="predicted"/>
<name>A0AC35GTH5_9BILA</name>
<organism evidence="1 2">
    <name type="scientific">Panagrolaimus sp. PS1159</name>
    <dbReference type="NCBI Taxonomy" id="55785"/>
    <lineage>
        <taxon>Eukaryota</taxon>
        <taxon>Metazoa</taxon>
        <taxon>Ecdysozoa</taxon>
        <taxon>Nematoda</taxon>
        <taxon>Chromadorea</taxon>
        <taxon>Rhabditida</taxon>
        <taxon>Tylenchina</taxon>
        <taxon>Panagrolaimomorpha</taxon>
        <taxon>Panagrolaimoidea</taxon>
        <taxon>Panagrolaimidae</taxon>
        <taxon>Panagrolaimus</taxon>
    </lineage>
</organism>